<keyword evidence="3" id="KW-1185">Reference proteome</keyword>
<dbReference type="Pfam" id="PF01370">
    <property type="entry name" value="Epimerase"/>
    <property type="match status" value="1"/>
</dbReference>
<comment type="caution">
    <text evidence="2">The sequence shown here is derived from an EMBL/GenBank/DDBJ whole genome shotgun (WGS) entry which is preliminary data.</text>
</comment>
<dbReference type="CDD" id="cd05262">
    <property type="entry name" value="SDR_a7"/>
    <property type="match status" value="1"/>
</dbReference>
<protein>
    <submittedName>
        <fullName evidence="2">Nucleoside-diphosphate-sugar epimerase</fullName>
    </submittedName>
</protein>
<dbReference type="Gene3D" id="3.40.50.720">
    <property type="entry name" value="NAD(P)-binding Rossmann-like Domain"/>
    <property type="match status" value="1"/>
</dbReference>
<organism evidence="2 3">
    <name type="scientific">Chryseobacterium camelliae</name>
    <dbReference type="NCBI Taxonomy" id="1265445"/>
    <lineage>
        <taxon>Bacteria</taxon>
        <taxon>Pseudomonadati</taxon>
        <taxon>Bacteroidota</taxon>
        <taxon>Flavobacteriia</taxon>
        <taxon>Flavobacteriales</taxon>
        <taxon>Weeksellaceae</taxon>
        <taxon>Chryseobacterium group</taxon>
        <taxon>Chryseobacterium</taxon>
    </lineage>
</organism>
<dbReference type="PANTHER" id="PTHR48079">
    <property type="entry name" value="PROTEIN YEEZ"/>
    <property type="match status" value="1"/>
</dbReference>
<gene>
    <name evidence="2" type="ORF">QE404_000344</name>
</gene>
<dbReference type="SUPFAM" id="SSF51735">
    <property type="entry name" value="NAD(P)-binding Rossmann-fold domains"/>
    <property type="match status" value="1"/>
</dbReference>
<name>A0ABU0TDP1_9FLAO</name>
<dbReference type="PANTHER" id="PTHR48079:SF9">
    <property type="entry name" value="PUTATIVE-RELATED"/>
    <property type="match status" value="1"/>
</dbReference>
<dbReference type="Proteomes" id="UP001225072">
    <property type="component" value="Unassembled WGS sequence"/>
</dbReference>
<evidence type="ECO:0000313" key="2">
    <source>
        <dbReference type="EMBL" id="MDQ1095197.1"/>
    </source>
</evidence>
<evidence type="ECO:0000259" key="1">
    <source>
        <dbReference type="Pfam" id="PF01370"/>
    </source>
</evidence>
<dbReference type="InterPro" id="IPR051783">
    <property type="entry name" value="NAD(P)-dependent_oxidoreduct"/>
</dbReference>
<proteinExistence type="predicted"/>
<accession>A0ABU0TDP1</accession>
<feature type="domain" description="NAD-dependent epimerase/dehydratase" evidence="1">
    <location>
        <begin position="3"/>
        <end position="221"/>
    </location>
</feature>
<evidence type="ECO:0000313" key="3">
    <source>
        <dbReference type="Proteomes" id="UP001225072"/>
    </source>
</evidence>
<dbReference type="InterPro" id="IPR001509">
    <property type="entry name" value="Epimerase_deHydtase"/>
</dbReference>
<reference evidence="2 3" key="1">
    <citation type="submission" date="2023-07" db="EMBL/GenBank/DDBJ databases">
        <title>Functional and genomic diversity of the sorghum phyllosphere microbiome.</title>
        <authorList>
            <person name="Shade A."/>
        </authorList>
    </citation>
    <scope>NUCLEOTIDE SEQUENCE [LARGE SCALE GENOMIC DNA]</scope>
    <source>
        <strain evidence="2 3">SORGH_AS_1064</strain>
    </source>
</reference>
<dbReference type="InterPro" id="IPR036291">
    <property type="entry name" value="NAD(P)-bd_dom_sf"/>
</dbReference>
<dbReference type="EMBL" id="JAUTAL010000001">
    <property type="protein sequence ID" value="MDQ1095197.1"/>
    <property type="molecule type" value="Genomic_DNA"/>
</dbReference>
<sequence length="296" mass="31941">MKVFVTGASGYNGSAILKELINAGHQVTGLARSEESARIIRDLGADVFHGNLEDLEILQQGAQNADGIIHCAFNHDFMKGGAGTFLDSAATDRNAIFAMGEVLKGTDKAIVITSGMLGLPKINGFITEESVAEHSPRPSEEAALDLASKGVKASVIRLAPSVHDKGDAGFIPFIISQARKNGVSAYPDEGKNCWVGVHRLDAAKAFRLAVEKGHKGALYNIVDGEGVEMKKIAELIGKELNLPVASLSGEDLNRHFEWMSYFITLDCPATNFKSQEMLGWKPSHIGLLEDMKLNYF</sequence>
<dbReference type="RefSeq" id="WP_307445759.1">
    <property type="nucleotide sequence ID" value="NZ_JAUTAL010000001.1"/>
</dbReference>